<gene>
    <name evidence="6" type="ORF">ZOSMA_198G00140</name>
</gene>
<organism evidence="6 7">
    <name type="scientific">Zostera marina</name>
    <name type="common">Eelgrass</name>
    <dbReference type="NCBI Taxonomy" id="29655"/>
    <lineage>
        <taxon>Eukaryota</taxon>
        <taxon>Viridiplantae</taxon>
        <taxon>Streptophyta</taxon>
        <taxon>Embryophyta</taxon>
        <taxon>Tracheophyta</taxon>
        <taxon>Spermatophyta</taxon>
        <taxon>Magnoliopsida</taxon>
        <taxon>Liliopsida</taxon>
        <taxon>Zosteraceae</taxon>
        <taxon>Zostera</taxon>
    </lineage>
</organism>
<dbReference type="SMART" id="SM00262">
    <property type="entry name" value="GEL"/>
    <property type="match status" value="1"/>
</dbReference>
<dbReference type="EMBL" id="LFYR01000725">
    <property type="protein sequence ID" value="KMZ70614.1"/>
    <property type="molecule type" value="Genomic_DNA"/>
</dbReference>
<feature type="region of interest" description="Disordered" evidence="3">
    <location>
        <begin position="1"/>
        <end position="20"/>
    </location>
</feature>
<evidence type="ECO:0000313" key="7">
    <source>
        <dbReference type="Proteomes" id="UP000036987"/>
    </source>
</evidence>
<evidence type="ECO:0000256" key="2">
    <source>
        <dbReference type="ARBA" id="ARBA00022912"/>
    </source>
</evidence>
<dbReference type="PROSITE" id="PS00383">
    <property type="entry name" value="TYR_PHOSPHATASE_1"/>
    <property type="match status" value="1"/>
</dbReference>
<protein>
    <submittedName>
        <fullName evidence="6">Protein-tyrosine-phosphatase MKP1</fullName>
    </submittedName>
</protein>
<dbReference type="PROSITE" id="PS50056">
    <property type="entry name" value="TYR_PHOSPHATASE_2"/>
    <property type="match status" value="1"/>
</dbReference>
<dbReference type="PANTHER" id="PTHR46381:SF4">
    <property type="entry name" value="PROTEIN-TYROSINE-PHOSPHATASE MKP1"/>
    <property type="match status" value="1"/>
</dbReference>
<keyword evidence="2" id="KW-0904">Protein phosphatase</keyword>
<dbReference type="GO" id="GO:0051015">
    <property type="term" value="F:actin filament binding"/>
    <property type="evidence" value="ECO:0007669"/>
    <property type="project" value="InterPro"/>
</dbReference>
<dbReference type="PROSITE" id="PS50054">
    <property type="entry name" value="TYR_PHOSPHATASE_DUAL"/>
    <property type="match status" value="1"/>
</dbReference>
<dbReference type="InterPro" id="IPR007122">
    <property type="entry name" value="Villin/Gelsolin"/>
</dbReference>
<accession>A0A0K9PNU6</accession>
<evidence type="ECO:0000259" key="4">
    <source>
        <dbReference type="PROSITE" id="PS50054"/>
    </source>
</evidence>
<dbReference type="CDD" id="cd14498">
    <property type="entry name" value="DSP"/>
    <property type="match status" value="1"/>
</dbReference>
<sequence length="737" mass="82363">MGGVGEDDNRTTTTEVLNPGRKAYWRSQSWSASRSTIEVDSVVSSEKKNLFGILKSGAPPLTPRSQQNCKARSCLPPLQPLSIARRSVDEWPNAGSDDVGEWAQPQTPGAKQRGCGGREDLKVDISLLRSDGHTKRISFFDKECSKVADHVYLSGDAVAKNREILRKNGITHVLNCVGFVCPEYFKSDLIYKTLWLQDNPSEDITSILYDVFDYFEDVREQNGRVLVHCCQGVSRSTSLVIAYLMWRKGQSFEDAFDFVKAARGIANPNMGFACQLLQCQKRVHAIPSSPNSVVRMYRMAPHSSYDALHLVPKMLNDPSPLGFDSRGAFILHVLSSIYVWVGNNCKAVMKKDAKAAAYQVVRYERVTGPIYTVEEGEEPFEFWEAFLKVPILSDITLKMNKEQIDSGINIAVGKRKVEAYDADFELFYKGLAGGVVPPFSLEKAGHEMHLPARECNWSTPRRKKDCISPSKVVLSRILSDSLLSSRKNNNIYVNRTQVLCVDYLDSSLDSHLIETSPVSVHLPTNKEPSKINMNSPIKRQQEITDHGYRDSESSSPLKFSAGSLAERRRNFASMDGLHLLPPSPRGVDSTCLGVQMASFKDDGTAKHTSDTNNLDNRNNVRQASSVGRNTINVFYGSQEDSNTLRHLAYNWPDLKKIDQFCLDELDSKGVYLLLNLEAGSGPPIARNLCIWIGKYFEGNKDINWNQVGLKFLSSIDLPNIPIKVVKEAGNEIISWNC</sequence>
<dbReference type="SMART" id="SM00195">
    <property type="entry name" value="DSPc"/>
    <property type="match status" value="1"/>
</dbReference>
<dbReference type="Pfam" id="PF25466">
    <property type="entry name" value="MPK1_gelsolin_C"/>
    <property type="match status" value="1"/>
</dbReference>
<proteinExistence type="predicted"/>
<dbReference type="SUPFAM" id="SSF55753">
    <property type="entry name" value="Actin depolymerizing proteins"/>
    <property type="match status" value="1"/>
</dbReference>
<dbReference type="STRING" id="29655.A0A0K9PNU6"/>
<dbReference type="SUPFAM" id="SSF52799">
    <property type="entry name" value="(Phosphotyrosine protein) phosphatases II"/>
    <property type="match status" value="1"/>
</dbReference>
<feature type="region of interest" description="Disordered" evidence="3">
    <location>
        <begin position="96"/>
        <end position="115"/>
    </location>
</feature>
<evidence type="ECO:0000259" key="5">
    <source>
        <dbReference type="PROSITE" id="PS50056"/>
    </source>
</evidence>
<dbReference type="OrthoDB" id="165342at2759"/>
<name>A0A0K9PNU6_ZOSMR</name>
<dbReference type="Proteomes" id="UP000036987">
    <property type="component" value="Unassembled WGS sequence"/>
</dbReference>
<dbReference type="InterPro" id="IPR029006">
    <property type="entry name" value="ADF-H/Gelsolin-like_dom_sf"/>
</dbReference>
<evidence type="ECO:0000256" key="3">
    <source>
        <dbReference type="SAM" id="MobiDB-lite"/>
    </source>
</evidence>
<keyword evidence="1" id="KW-0378">Hydrolase</keyword>
<dbReference type="InterPro" id="IPR000340">
    <property type="entry name" value="Dual-sp_phosphatase_cat-dom"/>
</dbReference>
<comment type="caution">
    <text evidence="6">The sequence shown here is derived from an EMBL/GenBank/DDBJ whole genome shotgun (WGS) entry which is preliminary data.</text>
</comment>
<dbReference type="InterPro" id="IPR057528">
    <property type="entry name" value="MPK1_C"/>
</dbReference>
<dbReference type="OMA" id="ICKARSC"/>
<dbReference type="AlphaFoldDB" id="A0A0K9PNU6"/>
<feature type="domain" description="Tyrosine specific protein phosphatases" evidence="5">
    <location>
        <begin position="202"/>
        <end position="263"/>
    </location>
</feature>
<dbReference type="Gene3D" id="3.90.190.10">
    <property type="entry name" value="Protein tyrosine phosphatase superfamily"/>
    <property type="match status" value="1"/>
</dbReference>
<dbReference type="GO" id="GO:0004721">
    <property type="term" value="F:phosphoprotein phosphatase activity"/>
    <property type="evidence" value="ECO:0007669"/>
    <property type="project" value="UniProtKB-KW"/>
</dbReference>
<dbReference type="InterPro" id="IPR000387">
    <property type="entry name" value="Tyr_Pase_dom"/>
</dbReference>
<dbReference type="InterPro" id="IPR020422">
    <property type="entry name" value="TYR_PHOSPHATASE_DUAL_dom"/>
</dbReference>
<dbReference type="Gene3D" id="3.40.20.10">
    <property type="entry name" value="Severin"/>
    <property type="match status" value="1"/>
</dbReference>
<dbReference type="PANTHER" id="PTHR46381">
    <property type="entry name" value="MKPA PROTEIN"/>
    <property type="match status" value="1"/>
</dbReference>
<evidence type="ECO:0000313" key="6">
    <source>
        <dbReference type="EMBL" id="KMZ70614.1"/>
    </source>
</evidence>
<dbReference type="InterPro" id="IPR016130">
    <property type="entry name" value="Tyr_Pase_AS"/>
</dbReference>
<feature type="domain" description="Tyrosine-protein phosphatase" evidence="4">
    <location>
        <begin position="143"/>
        <end position="285"/>
    </location>
</feature>
<keyword evidence="7" id="KW-1185">Reference proteome</keyword>
<reference evidence="7" key="1">
    <citation type="journal article" date="2016" name="Nature">
        <title>The genome of the seagrass Zostera marina reveals angiosperm adaptation to the sea.</title>
        <authorList>
            <person name="Olsen J.L."/>
            <person name="Rouze P."/>
            <person name="Verhelst B."/>
            <person name="Lin Y.-C."/>
            <person name="Bayer T."/>
            <person name="Collen J."/>
            <person name="Dattolo E."/>
            <person name="De Paoli E."/>
            <person name="Dittami S."/>
            <person name="Maumus F."/>
            <person name="Michel G."/>
            <person name="Kersting A."/>
            <person name="Lauritano C."/>
            <person name="Lohaus R."/>
            <person name="Toepel M."/>
            <person name="Tonon T."/>
            <person name="Vanneste K."/>
            <person name="Amirebrahimi M."/>
            <person name="Brakel J."/>
            <person name="Bostroem C."/>
            <person name="Chovatia M."/>
            <person name="Grimwood J."/>
            <person name="Jenkins J.W."/>
            <person name="Jueterbock A."/>
            <person name="Mraz A."/>
            <person name="Stam W.T."/>
            <person name="Tice H."/>
            <person name="Bornberg-Bauer E."/>
            <person name="Green P.J."/>
            <person name="Pearson G.A."/>
            <person name="Procaccini G."/>
            <person name="Duarte C.M."/>
            <person name="Schmutz J."/>
            <person name="Reusch T.B.H."/>
            <person name="Van de Peer Y."/>
        </authorList>
    </citation>
    <scope>NUCLEOTIDE SEQUENCE [LARGE SCALE GENOMIC DNA]</scope>
    <source>
        <strain evidence="7">cv. Finnish</strain>
    </source>
</reference>
<dbReference type="Pfam" id="PF00782">
    <property type="entry name" value="DSPc"/>
    <property type="match status" value="1"/>
</dbReference>
<evidence type="ECO:0000256" key="1">
    <source>
        <dbReference type="ARBA" id="ARBA00022801"/>
    </source>
</evidence>
<dbReference type="InterPro" id="IPR029021">
    <property type="entry name" value="Prot-tyrosine_phosphatase-like"/>
</dbReference>